<keyword evidence="6 11" id="KW-0378">Hydrolase</keyword>
<keyword evidence="10 11" id="KW-0472">Membrane</keyword>
<reference evidence="14" key="1">
    <citation type="submission" date="2017-09" db="EMBL/GenBank/DDBJ databases">
        <title>Depth-based differentiation of microbial function through sediment-hosted aquifers and enrichment of novel symbionts in the deep terrestrial subsurface.</title>
        <authorList>
            <person name="Probst A.J."/>
            <person name="Ladd B."/>
            <person name="Jarett J.K."/>
            <person name="Geller-Mcgrath D.E."/>
            <person name="Sieber C.M.K."/>
            <person name="Emerson J.B."/>
            <person name="Anantharaman K."/>
            <person name="Thomas B.C."/>
            <person name="Malmstrom R."/>
            <person name="Stieglmeier M."/>
            <person name="Klingl A."/>
            <person name="Woyke T."/>
            <person name="Ryan C.M."/>
            <person name="Banfield J.F."/>
        </authorList>
    </citation>
    <scope>NUCLEOTIDE SEQUENCE [LARGE SCALE GENOMIC DNA]</scope>
</reference>
<accession>A0A2M7WUY9</accession>
<evidence type="ECO:0000256" key="8">
    <source>
        <dbReference type="ARBA" id="ARBA00022989"/>
    </source>
</evidence>
<comment type="similarity">
    <text evidence="3 11">Belongs to the peptidase M50B family.</text>
</comment>
<keyword evidence="4 13" id="KW-0645">Protease</keyword>
<protein>
    <recommendedName>
        <fullName evidence="11">Zinc metalloprotease</fullName>
        <ecNumber evidence="11">3.4.24.-</ecNumber>
    </recommendedName>
</protein>
<dbReference type="Proteomes" id="UP000231487">
    <property type="component" value="Unassembled WGS sequence"/>
</dbReference>
<feature type="transmembrane region" description="Helical" evidence="11">
    <location>
        <begin position="285"/>
        <end position="307"/>
    </location>
</feature>
<comment type="subcellular location">
    <subcellularLocation>
        <location evidence="2">Membrane</location>
        <topology evidence="2">Multi-pass membrane protein</topology>
    </subcellularLocation>
</comment>
<evidence type="ECO:0000256" key="10">
    <source>
        <dbReference type="ARBA" id="ARBA00023136"/>
    </source>
</evidence>
<evidence type="ECO:0000256" key="5">
    <source>
        <dbReference type="ARBA" id="ARBA00022692"/>
    </source>
</evidence>
<name>A0A2M7WUY9_9BACT</name>
<feature type="transmembrane region" description="Helical" evidence="11">
    <location>
        <begin position="6"/>
        <end position="25"/>
    </location>
</feature>
<evidence type="ECO:0000259" key="12">
    <source>
        <dbReference type="PROSITE" id="PS50106"/>
    </source>
</evidence>
<evidence type="ECO:0000313" key="13">
    <source>
        <dbReference type="EMBL" id="PJA34009.1"/>
    </source>
</evidence>
<keyword evidence="9 11" id="KW-0482">Metalloprotease</keyword>
<dbReference type="EC" id="3.4.24.-" evidence="11"/>
<comment type="caution">
    <text evidence="13">The sequence shown here is derived from an EMBL/GenBank/DDBJ whole genome shotgun (WGS) entry which is preliminary data.</text>
</comment>
<keyword evidence="8 11" id="KW-1133">Transmembrane helix</keyword>
<dbReference type="InterPro" id="IPR008915">
    <property type="entry name" value="Peptidase_M50"/>
</dbReference>
<feature type="domain" description="PDZ" evidence="12">
    <location>
        <begin position="113"/>
        <end position="186"/>
    </location>
</feature>
<dbReference type="GO" id="GO:0016020">
    <property type="term" value="C:membrane"/>
    <property type="evidence" value="ECO:0007669"/>
    <property type="project" value="UniProtKB-SubCell"/>
</dbReference>
<evidence type="ECO:0000256" key="4">
    <source>
        <dbReference type="ARBA" id="ARBA00022670"/>
    </source>
</evidence>
<dbReference type="InterPro" id="IPR036034">
    <property type="entry name" value="PDZ_sf"/>
</dbReference>
<evidence type="ECO:0000256" key="6">
    <source>
        <dbReference type="ARBA" id="ARBA00022801"/>
    </source>
</evidence>
<keyword evidence="11" id="KW-0479">Metal-binding</keyword>
<feature type="transmembrane region" description="Helical" evidence="11">
    <location>
        <begin position="334"/>
        <end position="355"/>
    </location>
</feature>
<evidence type="ECO:0000256" key="3">
    <source>
        <dbReference type="ARBA" id="ARBA00007931"/>
    </source>
</evidence>
<evidence type="ECO:0000256" key="1">
    <source>
        <dbReference type="ARBA" id="ARBA00001947"/>
    </source>
</evidence>
<evidence type="ECO:0000256" key="11">
    <source>
        <dbReference type="RuleBase" id="RU362031"/>
    </source>
</evidence>
<dbReference type="GO" id="GO:0004222">
    <property type="term" value="F:metalloendopeptidase activity"/>
    <property type="evidence" value="ECO:0007669"/>
    <property type="project" value="InterPro"/>
</dbReference>
<dbReference type="PANTHER" id="PTHR42837:SF2">
    <property type="entry name" value="MEMBRANE METALLOPROTEASE ARASP2, CHLOROPLASTIC-RELATED"/>
    <property type="match status" value="1"/>
</dbReference>
<keyword evidence="5 11" id="KW-0812">Transmembrane</keyword>
<dbReference type="AlphaFoldDB" id="A0A2M7WUY9"/>
<evidence type="ECO:0000313" key="14">
    <source>
        <dbReference type="Proteomes" id="UP000231487"/>
    </source>
</evidence>
<dbReference type="InterPro" id="IPR004387">
    <property type="entry name" value="Pept_M50_Zn"/>
</dbReference>
<evidence type="ECO:0000256" key="7">
    <source>
        <dbReference type="ARBA" id="ARBA00022833"/>
    </source>
</evidence>
<dbReference type="InterPro" id="IPR001478">
    <property type="entry name" value="PDZ"/>
</dbReference>
<organism evidence="13 14">
    <name type="scientific">Candidatus Zambryskibacteria bacterium CG_4_9_14_3_um_filter_40_16</name>
    <dbReference type="NCBI Taxonomy" id="1975111"/>
    <lineage>
        <taxon>Bacteria</taxon>
        <taxon>Candidatus Zambryskiibacteriota</taxon>
    </lineage>
</organism>
<sequence>MSVILFIIILAVLVLVHELGHFLVAKKSGIKVREFGIGFPPRIWGKQKGETLYSINAIPFGGFVKILGENPDAESISGPEKERSLIHKSKIIQVWVLSAGVIFNVIFAWLLISAGFIFGLPTPVTEAQDQVADPKVVVTTVAVGSPAEIAGIKAGDSISKISSDNNTLTDVTAQSVSNFIEANGDKKITVEHIRGKEVLTSSVVPQDGVVTGRKAIGVSLDMIGILKLPIHKALVEGAQTTANLTVAITVGLFDFLKQAVTGQADFSQVAGPVGIVGLVGDVSQLGFIFILSFTAFISINLAVINLIPIPALDGGRILFVIIEAIKGSPIKPKIANILNTIGFALLILLMVIVTFNDIIKLF</sequence>
<dbReference type="Pfam" id="PF02163">
    <property type="entry name" value="Peptidase_M50"/>
    <property type="match status" value="1"/>
</dbReference>
<dbReference type="CDD" id="cd06163">
    <property type="entry name" value="S2P-M50_PDZ_RseP-like"/>
    <property type="match status" value="1"/>
</dbReference>
<dbReference type="PROSITE" id="PS50106">
    <property type="entry name" value="PDZ"/>
    <property type="match status" value="1"/>
</dbReference>
<dbReference type="PANTHER" id="PTHR42837">
    <property type="entry name" value="REGULATOR OF SIGMA-E PROTEASE RSEP"/>
    <property type="match status" value="1"/>
</dbReference>
<keyword evidence="7 11" id="KW-0862">Zinc</keyword>
<comment type="cofactor">
    <cofactor evidence="1 11">
        <name>Zn(2+)</name>
        <dbReference type="ChEBI" id="CHEBI:29105"/>
    </cofactor>
</comment>
<dbReference type="GO" id="GO:0006508">
    <property type="term" value="P:proteolysis"/>
    <property type="evidence" value="ECO:0007669"/>
    <property type="project" value="UniProtKB-KW"/>
</dbReference>
<feature type="transmembrane region" description="Helical" evidence="11">
    <location>
        <begin position="94"/>
        <end position="120"/>
    </location>
</feature>
<dbReference type="EMBL" id="PFXE01000013">
    <property type="protein sequence ID" value="PJA34009.1"/>
    <property type="molecule type" value="Genomic_DNA"/>
</dbReference>
<dbReference type="SUPFAM" id="SSF50156">
    <property type="entry name" value="PDZ domain-like"/>
    <property type="match status" value="1"/>
</dbReference>
<evidence type="ECO:0000256" key="2">
    <source>
        <dbReference type="ARBA" id="ARBA00004141"/>
    </source>
</evidence>
<dbReference type="Gene3D" id="2.30.42.10">
    <property type="match status" value="1"/>
</dbReference>
<proteinExistence type="inferred from homology"/>
<dbReference type="GO" id="GO:0046872">
    <property type="term" value="F:metal ion binding"/>
    <property type="evidence" value="ECO:0007669"/>
    <property type="project" value="UniProtKB-KW"/>
</dbReference>
<dbReference type="NCBIfam" id="TIGR00054">
    <property type="entry name" value="RIP metalloprotease RseP"/>
    <property type="match status" value="1"/>
</dbReference>
<gene>
    <name evidence="13" type="primary">rseP</name>
    <name evidence="13" type="ORF">CO184_00685</name>
</gene>
<evidence type="ECO:0000256" key="9">
    <source>
        <dbReference type="ARBA" id="ARBA00023049"/>
    </source>
</evidence>